<evidence type="ECO:0000313" key="3">
    <source>
        <dbReference type="Proteomes" id="UP000255024"/>
    </source>
</evidence>
<reference evidence="2 3" key="1">
    <citation type="submission" date="2018-06" db="EMBL/GenBank/DDBJ databases">
        <authorList>
            <consortium name="Pathogen Informatics"/>
            <person name="Doyle S."/>
        </authorList>
    </citation>
    <scope>NUCLEOTIDE SEQUENCE [LARGE SCALE GENOMIC DNA]</scope>
    <source>
        <strain evidence="2 3">NCTC11179</strain>
    </source>
</reference>
<dbReference type="PANTHER" id="PTHR32385:SF15">
    <property type="entry name" value="INOSITOL PHOSPHOCERAMIDE MANNOSYLTRANSFERASE 1"/>
    <property type="match status" value="1"/>
</dbReference>
<dbReference type="EMBL" id="UGQL01000002">
    <property type="protein sequence ID" value="STZ69022.1"/>
    <property type="molecule type" value="Genomic_DNA"/>
</dbReference>
<dbReference type="InterPro" id="IPR029044">
    <property type="entry name" value="Nucleotide-diphossugar_trans"/>
</dbReference>
<accession>A0A378U3V8</accession>
<dbReference type="Gene3D" id="3.90.550.20">
    <property type="match status" value="1"/>
</dbReference>
<dbReference type="Pfam" id="PF04488">
    <property type="entry name" value="Gly_transf_sug"/>
    <property type="match status" value="1"/>
</dbReference>
<dbReference type="PANTHER" id="PTHR32385">
    <property type="entry name" value="MANNOSYL PHOSPHORYLINOSITOL CERAMIDE SYNTHASE"/>
    <property type="match status" value="1"/>
</dbReference>
<name>A0A378U3V8_MYROD</name>
<dbReference type="GO" id="GO:0000030">
    <property type="term" value="F:mannosyltransferase activity"/>
    <property type="evidence" value="ECO:0007669"/>
    <property type="project" value="TreeGrafter"/>
</dbReference>
<protein>
    <submittedName>
        <fullName evidence="2">Mannosyltransferase OCH1 and related enzymes</fullName>
    </submittedName>
</protein>
<dbReference type="InterPro" id="IPR007577">
    <property type="entry name" value="GlycoTrfase_DXD_sugar-bd_CS"/>
</dbReference>
<keyword evidence="1 2" id="KW-0808">Transferase</keyword>
<dbReference type="RefSeq" id="WP_115091856.1">
    <property type="nucleotide sequence ID" value="NZ_CP068107.1"/>
</dbReference>
<keyword evidence="2" id="KW-0328">Glycosyltransferase</keyword>
<dbReference type="AlphaFoldDB" id="A0A378U3V8"/>
<proteinExistence type="predicted"/>
<dbReference type="Proteomes" id="UP000255024">
    <property type="component" value="Unassembled WGS sequence"/>
</dbReference>
<sequence length="226" mass="26562">MIPKKIHLCWFGKGVYPLKMMQCLASIAKYLPDYEVIIWTEDNFDIAKYRFAQEAYQEKKYAFVSDVCRIHVLNEHGGIYLDTDVEVIKSFNPFLSHQFFCGFESDCLLSTAVIGSVKQHIILKRILAFYQNKSFYRKHLYKKYYTTPNTITITKDFLLHGLKLTNQEQHLEACNAVVYPQAFFSPKNCYTGEYSICSDTHAIHHFTGSWQQGKNRKDWINRLFYS</sequence>
<gene>
    <name evidence="2" type="ORF">NCTC11179_02512</name>
</gene>
<keyword evidence="3" id="KW-1185">Reference proteome</keyword>
<dbReference type="GO" id="GO:0016020">
    <property type="term" value="C:membrane"/>
    <property type="evidence" value="ECO:0007669"/>
    <property type="project" value="GOC"/>
</dbReference>
<dbReference type="InterPro" id="IPR051706">
    <property type="entry name" value="Glycosyltransferase_domain"/>
</dbReference>
<evidence type="ECO:0000256" key="1">
    <source>
        <dbReference type="ARBA" id="ARBA00022679"/>
    </source>
</evidence>
<organism evidence="2 3">
    <name type="scientific">Myroides odoratus</name>
    <name type="common">Flavobacterium odoratum</name>
    <dbReference type="NCBI Taxonomy" id="256"/>
    <lineage>
        <taxon>Bacteria</taxon>
        <taxon>Pseudomonadati</taxon>
        <taxon>Bacteroidota</taxon>
        <taxon>Flavobacteriia</taxon>
        <taxon>Flavobacteriales</taxon>
        <taxon>Flavobacteriaceae</taxon>
        <taxon>Myroides</taxon>
    </lineage>
</organism>
<evidence type="ECO:0000313" key="2">
    <source>
        <dbReference type="EMBL" id="STZ69022.1"/>
    </source>
</evidence>
<dbReference type="SUPFAM" id="SSF53448">
    <property type="entry name" value="Nucleotide-diphospho-sugar transferases"/>
    <property type="match status" value="1"/>
</dbReference>
<dbReference type="GO" id="GO:0051999">
    <property type="term" value="P:mannosyl-inositol phosphorylceramide biosynthetic process"/>
    <property type="evidence" value="ECO:0007669"/>
    <property type="project" value="TreeGrafter"/>
</dbReference>